<gene>
    <name evidence="1" type="primary">LOC105072224</name>
</gene>
<evidence type="ECO:0000313" key="1">
    <source>
        <dbReference type="RefSeq" id="XP_010957395.1"/>
    </source>
</evidence>
<reference evidence="1" key="1">
    <citation type="submission" date="2025-08" db="UniProtKB">
        <authorList>
            <consortium name="RefSeq"/>
        </authorList>
    </citation>
    <scope>IDENTIFICATION</scope>
</reference>
<sequence>MVLCSTLLSVSTSIGRTCITDLQLSVGGAGAGGALLGLGQSVTAVGRVIAPLLSGVAQEVSPCAPPGLGAALALAAVIIMSLNRPHSGSDGSDRLKSE</sequence>
<dbReference type="AlphaFoldDB" id="A0A9W3EVB8"/>
<dbReference type="KEGG" id="cbai:105072224"/>
<organism evidence="1">
    <name type="scientific">Camelus bactrianus</name>
    <name type="common">Bactrian camel</name>
    <dbReference type="NCBI Taxonomy" id="9837"/>
    <lineage>
        <taxon>Eukaryota</taxon>
        <taxon>Metazoa</taxon>
        <taxon>Chordata</taxon>
        <taxon>Craniata</taxon>
        <taxon>Vertebrata</taxon>
        <taxon>Euteleostomi</taxon>
        <taxon>Mammalia</taxon>
        <taxon>Eutheria</taxon>
        <taxon>Laurasiatheria</taxon>
        <taxon>Artiodactyla</taxon>
        <taxon>Tylopoda</taxon>
        <taxon>Camelidae</taxon>
        <taxon>Camelus</taxon>
    </lineage>
</organism>
<proteinExistence type="predicted"/>
<protein>
    <submittedName>
        <fullName evidence="1">Major facilitator superfamily domain-containing protein 9-like</fullName>
    </submittedName>
</protein>
<dbReference type="RefSeq" id="XP_010957395.1">
    <property type="nucleotide sequence ID" value="XM_010959093.2"/>
</dbReference>
<accession>A0A9W3EVB8</accession>
<name>A0A9W3EVB8_CAMBA</name>